<dbReference type="Proteomes" id="UP001589733">
    <property type="component" value="Unassembled WGS sequence"/>
</dbReference>
<evidence type="ECO:0000259" key="4">
    <source>
        <dbReference type="PROSITE" id="PS51900"/>
    </source>
</evidence>
<feature type="domain" description="Core-binding (CB)" evidence="4">
    <location>
        <begin position="1"/>
        <end position="60"/>
    </location>
</feature>
<dbReference type="InterPro" id="IPR044068">
    <property type="entry name" value="CB"/>
</dbReference>
<evidence type="ECO:0000256" key="3">
    <source>
        <dbReference type="SAM" id="MobiDB-lite"/>
    </source>
</evidence>
<reference evidence="5 6" key="1">
    <citation type="submission" date="2024-09" db="EMBL/GenBank/DDBJ databases">
        <authorList>
            <person name="Sun Q."/>
            <person name="Mori K."/>
        </authorList>
    </citation>
    <scope>NUCLEOTIDE SEQUENCE [LARGE SCALE GENOMIC DNA]</scope>
    <source>
        <strain evidence="5 6">JCM 13503</strain>
    </source>
</reference>
<sequence length="111" mass="12411">MHTLRAYTTDLRHLKTWLESEHSSLSGTTLRHYFATHPDWAAATVSRKHSTLQRFSRWALRKELLLKDPTLDLEHVQLPSIPQGAAPGADRADLRADGHVFAGRPPVPAGV</sequence>
<dbReference type="SUPFAM" id="SSF47823">
    <property type="entry name" value="lambda integrase-like, N-terminal domain"/>
    <property type="match status" value="1"/>
</dbReference>
<evidence type="ECO:0000256" key="1">
    <source>
        <dbReference type="ARBA" id="ARBA00023125"/>
    </source>
</evidence>
<feature type="region of interest" description="Disordered" evidence="3">
    <location>
        <begin position="81"/>
        <end position="111"/>
    </location>
</feature>
<evidence type="ECO:0000313" key="5">
    <source>
        <dbReference type="EMBL" id="MFB9995459.1"/>
    </source>
</evidence>
<dbReference type="Pfam" id="PF02899">
    <property type="entry name" value="Phage_int_SAM_1"/>
    <property type="match status" value="1"/>
</dbReference>
<dbReference type="InterPro" id="IPR004107">
    <property type="entry name" value="Integrase_SAM-like_N"/>
</dbReference>
<comment type="caution">
    <text evidence="5">The sequence shown here is derived from an EMBL/GenBank/DDBJ whole genome shotgun (WGS) entry which is preliminary data.</text>
</comment>
<name>A0ABV6B6R6_9DEIO</name>
<dbReference type="RefSeq" id="WP_380017413.1">
    <property type="nucleotide sequence ID" value="NZ_JBHLYR010000091.1"/>
</dbReference>
<proteinExistence type="predicted"/>
<evidence type="ECO:0000313" key="6">
    <source>
        <dbReference type="Proteomes" id="UP001589733"/>
    </source>
</evidence>
<protein>
    <submittedName>
        <fullName evidence="5">Site-specific integrase</fullName>
    </submittedName>
</protein>
<organism evidence="5 6">
    <name type="scientific">Deinococcus oregonensis</name>
    <dbReference type="NCBI Taxonomy" id="1805970"/>
    <lineage>
        <taxon>Bacteria</taxon>
        <taxon>Thermotogati</taxon>
        <taxon>Deinococcota</taxon>
        <taxon>Deinococci</taxon>
        <taxon>Deinococcales</taxon>
        <taxon>Deinococcaceae</taxon>
        <taxon>Deinococcus</taxon>
    </lineage>
</organism>
<dbReference type="PROSITE" id="PS51900">
    <property type="entry name" value="CB"/>
    <property type="match status" value="1"/>
</dbReference>
<keyword evidence="6" id="KW-1185">Reference proteome</keyword>
<keyword evidence="1 2" id="KW-0238">DNA-binding</keyword>
<gene>
    <name evidence="5" type="ORF">ACFFLM_26345</name>
</gene>
<dbReference type="InterPro" id="IPR010998">
    <property type="entry name" value="Integrase_recombinase_N"/>
</dbReference>
<accession>A0ABV6B6R6</accession>
<dbReference type="Gene3D" id="1.10.150.130">
    <property type="match status" value="1"/>
</dbReference>
<dbReference type="EMBL" id="JBHLYR010000091">
    <property type="protein sequence ID" value="MFB9995459.1"/>
    <property type="molecule type" value="Genomic_DNA"/>
</dbReference>
<evidence type="ECO:0000256" key="2">
    <source>
        <dbReference type="PROSITE-ProRule" id="PRU01248"/>
    </source>
</evidence>